<evidence type="ECO:0000313" key="2">
    <source>
        <dbReference type="Proteomes" id="UP000299102"/>
    </source>
</evidence>
<proteinExistence type="predicted"/>
<dbReference type="EMBL" id="BGZK01000485">
    <property type="protein sequence ID" value="GBP46527.1"/>
    <property type="molecule type" value="Genomic_DNA"/>
</dbReference>
<keyword evidence="1" id="KW-0548">Nucleotidyltransferase</keyword>
<keyword evidence="1" id="KW-0695">RNA-directed DNA polymerase</keyword>
<dbReference type="Proteomes" id="UP000299102">
    <property type="component" value="Unassembled WGS sequence"/>
</dbReference>
<dbReference type="GO" id="GO:0003964">
    <property type="term" value="F:RNA-directed DNA polymerase activity"/>
    <property type="evidence" value="ECO:0007669"/>
    <property type="project" value="UniProtKB-KW"/>
</dbReference>
<name>A0A4C1W8S7_EUMVA</name>
<dbReference type="PANTHER" id="PTHR33481">
    <property type="entry name" value="REVERSE TRANSCRIPTASE"/>
    <property type="match status" value="1"/>
</dbReference>
<organism evidence="1 2">
    <name type="scientific">Eumeta variegata</name>
    <name type="common">Bagworm moth</name>
    <name type="synonym">Eumeta japonica</name>
    <dbReference type="NCBI Taxonomy" id="151549"/>
    <lineage>
        <taxon>Eukaryota</taxon>
        <taxon>Metazoa</taxon>
        <taxon>Ecdysozoa</taxon>
        <taxon>Arthropoda</taxon>
        <taxon>Hexapoda</taxon>
        <taxon>Insecta</taxon>
        <taxon>Pterygota</taxon>
        <taxon>Neoptera</taxon>
        <taxon>Endopterygota</taxon>
        <taxon>Lepidoptera</taxon>
        <taxon>Glossata</taxon>
        <taxon>Ditrysia</taxon>
        <taxon>Tineoidea</taxon>
        <taxon>Psychidae</taxon>
        <taxon>Oiketicinae</taxon>
        <taxon>Eumeta</taxon>
    </lineage>
</organism>
<evidence type="ECO:0000313" key="1">
    <source>
        <dbReference type="EMBL" id="GBP46527.1"/>
    </source>
</evidence>
<sequence>MDPSFTGAEVKNALKAFHPLKAPGIDRLTPDICQVAIFWDLKSFLLMENKCLKLGYFPQTWKVAAIKVIPKPGKDEYTRQMSYQSISLLPVLGETVERMLVECLNGI</sequence>
<protein>
    <submittedName>
        <fullName evidence="1">RNA-directed DNA polymerase from mobile element jockey</fullName>
    </submittedName>
</protein>
<reference evidence="1 2" key="1">
    <citation type="journal article" date="2019" name="Commun. Biol.">
        <title>The bagworm genome reveals a unique fibroin gene that provides high tensile strength.</title>
        <authorList>
            <person name="Kono N."/>
            <person name="Nakamura H."/>
            <person name="Ohtoshi R."/>
            <person name="Tomita M."/>
            <person name="Numata K."/>
            <person name="Arakawa K."/>
        </authorList>
    </citation>
    <scope>NUCLEOTIDE SEQUENCE [LARGE SCALE GENOMIC DNA]</scope>
</reference>
<dbReference type="AlphaFoldDB" id="A0A4C1W8S7"/>
<keyword evidence="2" id="KW-1185">Reference proteome</keyword>
<keyword evidence="1" id="KW-0808">Transferase</keyword>
<gene>
    <name evidence="1" type="primary">pol</name>
    <name evidence="1" type="ORF">EVAR_45947_1</name>
</gene>
<accession>A0A4C1W8S7</accession>
<dbReference type="OrthoDB" id="6773841at2759"/>
<dbReference type="PANTHER" id="PTHR33481:SF1">
    <property type="entry name" value="ENDONUCLEASE_EXONUCLEASE_PHOSPHATASE DOMAIN-CONTAINING PROTEIN-RELATED"/>
    <property type="match status" value="1"/>
</dbReference>
<comment type="caution">
    <text evidence="1">The sequence shown here is derived from an EMBL/GenBank/DDBJ whole genome shotgun (WGS) entry which is preliminary data.</text>
</comment>